<dbReference type="EMBL" id="FWFG01000007">
    <property type="protein sequence ID" value="SLM87912.1"/>
    <property type="molecule type" value="Genomic_DNA"/>
</dbReference>
<protein>
    <recommendedName>
        <fullName evidence="1">Mycothiol-dependent maleylpyruvate isomerase metal-binding domain-containing protein</fullName>
    </recommendedName>
</protein>
<gene>
    <name evidence="2" type="ORF">FM110_00605</name>
</gene>
<proteinExistence type="predicted"/>
<dbReference type="InterPro" id="IPR024344">
    <property type="entry name" value="MDMPI_metal-binding"/>
</dbReference>
<dbReference type="Pfam" id="PF11716">
    <property type="entry name" value="MDMPI_N"/>
    <property type="match status" value="1"/>
</dbReference>
<dbReference type="Gene3D" id="1.20.120.450">
    <property type="entry name" value="dinb family like domain"/>
    <property type="match status" value="1"/>
</dbReference>
<dbReference type="SUPFAM" id="SSF109854">
    <property type="entry name" value="DinB/YfiT-like putative metalloenzymes"/>
    <property type="match status" value="1"/>
</dbReference>
<dbReference type="Proteomes" id="UP000195981">
    <property type="component" value="Unassembled WGS sequence"/>
</dbReference>
<dbReference type="InterPro" id="IPR034660">
    <property type="entry name" value="DinB/YfiT-like"/>
</dbReference>
<dbReference type="AlphaFoldDB" id="A0A1X6WUT3"/>
<dbReference type="GO" id="GO:0046872">
    <property type="term" value="F:metal ion binding"/>
    <property type="evidence" value="ECO:0007669"/>
    <property type="project" value="InterPro"/>
</dbReference>
<evidence type="ECO:0000313" key="2">
    <source>
        <dbReference type="EMBL" id="SLM87912.1"/>
    </source>
</evidence>
<feature type="domain" description="Mycothiol-dependent maleylpyruvate isomerase metal-binding" evidence="1">
    <location>
        <begin position="17"/>
        <end position="51"/>
    </location>
</feature>
<dbReference type="RefSeq" id="WP_087101662.1">
    <property type="nucleotide sequence ID" value="NZ_FWFG01000007.1"/>
</dbReference>
<reference evidence="2 3" key="1">
    <citation type="submission" date="2017-02" db="EMBL/GenBank/DDBJ databases">
        <authorList>
            <person name="Peterson S.W."/>
        </authorList>
    </citation>
    <scope>NUCLEOTIDE SEQUENCE [LARGE SCALE GENOMIC DNA]</scope>
    <source>
        <strain evidence="2 3">CIP104813</strain>
    </source>
</reference>
<evidence type="ECO:0000259" key="1">
    <source>
        <dbReference type="Pfam" id="PF11716"/>
    </source>
</evidence>
<dbReference type="OrthoDB" id="5185819at2"/>
<name>A0A1X6WUT3_9MICO</name>
<sequence length="178" mass="19657">MSTVQQTWLRQIRPFTETVAIVTDWEAASPCEGWSARDVLEHVIGTQRDVLSDHGHPLAPISAEDPTPRWAEHAAAMDRVIEDDALIGTVFDGFFGPTTIGETLLRFYGFDLLVHRWDLARSQGEDVEFTAEELVEMEDAIDGYGDAAYLPGIFAPALEVGADASTQQRVLARTGRRA</sequence>
<evidence type="ECO:0000313" key="3">
    <source>
        <dbReference type="Proteomes" id="UP000195981"/>
    </source>
</evidence>
<organism evidence="2 3">
    <name type="scientific">Brachybacterium nesterenkovii</name>
    <dbReference type="NCBI Taxonomy" id="47847"/>
    <lineage>
        <taxon>Bacteria</taxon>
        <taxon>Bacillati</taxon>
        <taxon>Actinomycetota</taxon>
        <taxon>Actinomycetes</taxon>
        <taxon>Micrococcales</taxon>
        <taxon>Dermabacteraceae</taxon>
        <taxon>Brachybacterium</taxon>
    </lineage>
</organism>
<accession>A0A1X6WUT3</accession>
<keyword evidence="3" id="KW-1185">Reference proteome</keyword>